<dbReference type="Proteomes" id="UP000606786">
    <property type="component" value="Unassembled WGS sequence"/>
</dbReference>
<sequence length="153" mass="18246">MTLDIKENPRASLSYMLFLRRDKLRARADSFKNTVKLTELKLSLTNKLISLNKPQIQRMGFEELGALSRQQIFSKKLKMQLDNSTHEKRREQSKMDEDNESTKESIARTNIVERMYEWRKSSPEEKRRILEKQRRERLAKQQANYEAEVGKQL</sequence>
<dbReference type="Pfam" id="PF05306">
    <property type="entry name" value="DUF733"/>
    <property type="match status" value="1"/>
</dbReference>
<evidence type="ECO:0000313" key="2">
    <source>
        <dbReference type="EMBL" id="CAD6999030.1"/>
    </source>
</evidence>
<organism evidence="2 3">
    <name type="scientific">Ceratitis capitata</name>
    <name type="common">Mediterranean fruit fly</name>
    <name type="synonym">Tephritis capitata</name>
    <dbReference type="NCBI Taxonomy" id="7213"/>
    <lineage>
        <taxon>Eukaryota</taxon>
        <taxon>Metazoa</taxon>
        <taxon>Ecdysozoa</taxon>
        <taxon>Arthropoda</taxon>
        <taxon>Hexapoda</taxon>
        <taxon>Insecta</taxon>
        <taxon>Pterygota</taxon>
        <taxon>Neoptera</taxon>
        <taxon>Endopterygota</taxon>
        <taxon>Diptera</taxon>
        <taxon>Brachycera</taxon>
        <taxon>Muscomorpha</taxon>
        <taxon>Tephritoidea</taxon>
        <taxon>Tephritidae</taxon>
        <taxon>Ceratitis</taxon>
        <taxon>Ceratitis</taxon>
    </lineage>
</organism>
<dbReference type="EMBL" id="CAJHJT010000012">
    <property type="protein sequence ID" value="CAD6999030.1"/>
    <property type="molecule type" value="Genomic_DNA"/>
</dbReference>
<name>A0A811UJU7_CERCA</name>
<feature type="compositionally biased region" description="Basic and acidic residues" evidence="1">
    <location>
        <begin position="84"/>
        <end position="106"/>
    </location>
</feature>
<evidence type="ECO:0000256" key="1">
    <source>
        <dbReference type="SAM" id="MobiDB-lite"/>
    </source>
</evidence>
<dbReference type="InterPro" id="IPR007970">
    <property type="entry name" value="DUF733"/>
</dbReference>
<feature type="compositionally biased region" description="Basic and acidic residues" evidence="1">
    <location>
        <begin position="119"/>
        <end position="139"/>
    </location>
</feature>
<feature type="region of interest" description="Disordered" evidence="1">
    <location>
        <begin position="78"/>
        <end position="106"/>
    </location>
</feature>
<gene>
    <name evidence="2" type="ORF">CCAP1982_LOCUS7577</name>
</gene>
<accession>A0A811UJU7</accession>
<feature type="region of interest" description="Disordered" evidence="1">
    <location>
        <begin position="119"/>
        <end position="153"/>
    </location>
</feature>
<evidence type="ECO:0000313" key="3">
    <source>
        <dbReference type="Proteomes" id="UP000606786"/>
    </source>
</evidence>
<proteinExistence type="predicted"/>
<comment type="caution">
    <text evidence="2">The sequence shown here is derived from an EMBL/GenBank/DDBJ whole genome shotgun (WGS) entry which is preliminary data.</text>
</comment>
<dbReference type="AlphaFoldDB" id="A0A811UJU7"/>
<reference evidence="2" key="1">
    <citation type="submission" date="2020-11" db="EMBL/GenBank/DDBJ databases">
        <authorList>
            <person name="Whitehead M."/>
        </authorList>
    </citation>
    <scope>NUCLEOTIDE SEQUENCE</scope>
    <source>
        <strain evidence="2">EGII</strain>
    </source>
</reference>
<protein>
    <submittedName>
        <fullName evidence="2">(Mediterranean fruit fly) hypothetical protein</fullName>
    </submittedName>
</protein>
<keyword evidence="3" id="KW-1185">Reference proteome</keyword>